<dbReference type="OrthoDB" id="203807at2157"/>
<dbReference type="STRING" id="890420.SAMN05216226_107151"/>
<protein>
    <recommendedName>
        <fullName evidence="1">DUF5680 domain-containing protein</fullName>
    </recommendedName>
</protein>
<proteinExistence type="predicted"/>
<name>A0A1G8VT99_9EURY</name>
<dbReference type="EMBL" id="FNFC01000007">
    <property type="protein sequence ID" value="SDJ69274.1"/>
    <property type="molecule type" value="Genomic_DNA"/>
</dbReference>
<evidence type="ECO:0000313" key="2">
    <source>
        <dbReference type="EMBL" id="SDJ69274.1"/>
    </source>
</evidence>
<keyword evidence="3" id="KW-1185">Reference proteome</keyword>
<dbReference type="AlphaFoldDB" id="A0A1G8VT99"/>
<feature type="domain" description="DUF5680" evidence="1">
    <location>
        <begin position="43"/>
        <end position="147"/>
    </location>
</feature>
<dbReference type="InterPro" id="IPR043735">
    <property type="entry name" value="DUF5680"/>
</dbReference>
<sequence length="148" mass="16606">MTNLSAFIAQAHKHGYAAAQPDNATEQAGTILTYERGPWRYRDSYTGSSAFVGHEVVSHESDPVWGMSYYGDLTTVTVDRDKVYGFLRDALREATPARPYRGPEQLRGDDLSYRSTVDGNLDRFDGEEEIRTEGEIVYRGQFSGGRVE</sequence>
<dbReference type="Pfam" id="PF18931">
    <property type="entry name" value="DUF5680"/>
    <property type="match status" value="1"/>
</dbReference>
<evidence type="ECO:0000259" key="1">
    <source>
        <dbReference type="Pfam" id="PF18931"/>
    </source>
</evidence>
<dbReference type="Proteomes" id="UP000198856">
    <property type="component" value="Unassembled WGS sequence"/>
</dbReference>
<dbReference type="RefSeq" id="WP_176765275.1">
    <property type="nucleotide sequence ID" value="NZ_FNFC01000007.1"/>
</dbReference>
<reference evidence="2 3" key="1">
    <citation type="submission" date="2016-10" db="EMBL/GenBank/DDBJ databases">
        <authorList>
            <person name="de Groot N.N."/>
        </authorList>
    </citation>
    <scope>NUCLEOTIDE SEQUENCE [LARGE SCALE GENOMIC DNA]</scope>
    <source>
        <strain evidence="2 3">IBRC-M10015</strain>
    </source>
</reference>
<evidence type="ECO:0000313" key="3">
    <source>
        <dbReference type="Proteomes" id="UP000198856"/>
    </source>
</evidence>
<organism evidence="2 3">
    <name type="scientific">Halovenus aranensis</name>
    <dbReference type="NCBI Taxonomy" id="890420"/>
    <lineage>
        <taxon>Archaea</taxon>
        <taxon>Methanobacteriati</taxon>
        <taxon>Methanobacteriota</taxon>
        <taxon>Stenosarchaea group</taxon>
        <taxon>Halobacteria</taxon>
        <taxon>Halobacteriales</taxon>
        <taxon>Haloarculaceae</taxon>
        <taxon>Halovenus</taxon>
    </lineage>
</organism>
<gene>
    <name evidence="2" type="ORF">SAMN05216226_107151</name>
</gene>
<accession>A0A1G8VT99</accession>